<dbReference type="SUPFAM" id="SSF46938">
    <property type="entry name" value="CRAL/TRIO N-terminal domain"/>
    <property type="match status" value="1"/>
</dbReference>
<keyword evidence="3" id="KW-0472">Membrane</keyword>
<feature type="domain" description="CRAL-TRIO" evidence="4">
    <location>
        <begin position="95"/>
        <end position="270"/>
    </location>
</feature>
<name>A0A7J6KRT4_PERCH</name>
<dbReference type="InterPro" id="IPR001251">
    <property type="entry name" value="CRAL-TRIO_dom"/>
</dbReference>
<dbReference type="SMART" id="SM01100">
    <property type="entry name" value="CRAL_TRIO_N"/>
    <property type="match status" value="1"/>
</dbReference>
<evidence type="ECO:0000256" key="2">
    <source>
        <dbReference type="ARBA" id="ARBA00022448"/>
    </source>
</evidence>
<dbReference type="GO" id="GO:0016020">
    <property type="term" value="C:membrane"/>
    <property type="evidence" value="ECO:0007669"/>
    <property type="project" value="UniProtKB-SubCell"/>
</dbReference>
<dbReference type="SMART" id="SM00516">
    <property type="entry name" value="SEC14"/>
    <property type="match status" value="1"/>
</dbReference>
<dbReference type="PANTHER" id="PTHR45932">
    <property type="entry name" value="PATELLIN-1"/>
    <property type="match status" value="1"/>
</dbReference>
<proteinExistence type="predicted"/>
<dbReference type="CDD" id="cd00170">
    <property type="entry name" value="SEC14"/>
    <property type="match status" value="1"/>
</dbReference>
<evidence type="ECO:0000256" key="3">
    <source>
        <dbReference type="ARBA" id="ARBA00023136"/>
    </source>
</evidence>
<dbReference type="InterPro" id="IPR036865">
    <property type="entry name" value="CRAL-TRIO_dom_sf"/>
</dbReference>
<reference evidence="5 6" key="1">
    <citation type="submission" date="2020-04" db="EMBL/GenBank/DDBJ databases">
        <title>Perkinsus chesapeaki whole genome sequence.</title>
        <authorList>
            <person name="Bogema D.R."/>
        </authorList>
    </citation>
    <scope>NUCLEOTIDE SEQUENCE [LARGE SCALE GENOMIC DNA]</scope>
    <source>
        <strain evidence="5">ATCC PRA-425</strain>
    </source>
</reference>
<dbReference type="AlphaFoldDB" id="A0A7J6KRT4"/>
<dbReference type="PROSITE" id="PS50191">
    <property type="entry name" value="CRAL_TRIO"/>
    <property type="match status" value="1"/>
</dbReference>
<evidence type="ECO:0000259" key="4">
    <source>
        <dbReference type="PROSITE" id="PS50191"/>
    </source>
</evidence>
<dbReference type="GO" id="GO:0008289">
    <property type="term" value="F:lipid binding"/>
    <property type="evidence" value="ECO:0007669"/>
    <property type="project" value="InterPro"/>
</dbReference>
<dbReference type="InterPro" id="IPR011074">
    <property type="entry name" value="CRAL/TRIO_N_dom"/>
</dbReference>
<keyword evidence="6" id="KW-1185">Reference proteome</keyword>
<accession>A0A7J6KRT4</accession>
<keyword evidence="2" id="KW-0813">Transport</keyword>
<comment type="subcellular location">
    <subcellularLocation>
        <location evidence="1">Membrane</location>
    </subcellularLocation>
</comment>
<dbReference type="Proteomes" id="UP000591131">
    <property type="component" value="Unassembled WGS sequence"/>
</dbReference>
<protein>
    <recommendedName>
        <fullName evidence="4">CRAL-TRIO domain-containing protein</fullName>
    </recommendedName>
</protein>
<dbReference type="InterPro" id="IPR036273">
    <property type="entry name" value="CRAL/TRIO_N_dom_sf"/>
</dbReference>
<dbReference type="SUPFAM" id="SSF52087">
    <property type="entry name" value="CRAL/TRIO domain"/>
    <property type="match status" value="1"/>
</dbReference>
<gene>
    <name evidence="5" type="ORF">FOL47_001510</name>
</gene>
<dbReference type="InterPro" id="IPR044834">
    <property type="entry name" value="PATL"/>
</dbReference>
<dbReference type="EMBL" id="JAAPAO010001363">
    <property type="protein sequence ID" value="KAF4650025.1"/>
    <property type="molecule type" value="Genomic_DNA"/>
</dbReference>
<dbReference type="Gene3D" id="3.40.525.10">
    <property type="entry name" value="CRAL-TRIO lipid binding domain"/>
    <property type="match status" value="1"/>
</dbReference>
<evidence type="ECO:0000313" key="6">
    <source>
        <dbReference type="Proteomes" id="UP000591131"/>
    </source>
</evidence>
<dbReference type="OrthoDB" id="1434354at2759"/>
<evidence type="ECO:0000256" key="1">
    <source>
        <dbReference type="ARBA" id="ARBA00004370"/>
    </source>
</evidence>
<dbReference type="Pfam" id="PF03765">
    <property type="entry name" value="CRAL_TRIO_N"/>
    <property type="match status" value="1"/>
</dbReference>
<organism evidence="5 6">
    <name type="scientific">Perkinsus chesapeaki</name>
    <name type="common">Clam parasite</name>
    <name type="synonym">Perkinsus andrewsi</name>
    <dbReference type="NCBI Taxonomy" id="330153"/>
    <lineage>
        <taxon>Eukaryota</taxon>
        <taxon>Sar</taxon>
        <taxon>Alveolata</taxon>
        <taxon>Perkinsozoa</taxon>
        <taxon>Perkinsea</taxon>
        <taxon>Perkinsida</taxon>
        <taxon>Perkinsidae</taxon>
        <taxon>Perkinsus</taxon>
    </lineage>
</organism>
<evidence type="ECO:0000313" key="5">
    <source>
        <dbReference type="EMBL" id="KAF4650025.1"/>
    </source>
</evidence>
<sequence>MSTDTGYLGNLTSTQEAALERLRSEVSQMVLDAGHNKDDKVTLWNQDLCPCPDDQLHKDARDIVLLKFLRAREFDVDKARSMMVNCLKWRREADIQSIINMKVPPEFEGHDSPPEYKDKEGRPILLTTFGTMDPAKVFGNVNAFVRYRVMVFERAIAHLSFRRGEAETLLQIHDYTGVPMVFQESSLKKAVNASTHVFADCYPEFKGVTIFANFPTPFVLLFKAMSVFIPAKTYKKFQLANASQTPSKLSEYIHPGVLDPRYGGLRTEKSKNLKSEGDTKTLSNRETADIRPLDGLLIKEGDEIMYQVRAIYGAVYAKVIFQPSDGSSEVSLYDSGDKEIQPTGEGAVIEGTYKCEHPGNLVIKVHNIGRFSSKIVAYRAEKI</sequence>
<dbReference type="Pfam" id="PF00650">
    <property type="entry name" value="CRAL_TRIO"/>
    <property type="match status" value="1"/>
</dbReference>
<comment type="caution">
    <text evidence="5">The sequence shown here is derived from an EMBL/GenBank/DDBJ whole genome shotgun (WGS) entry which is preliminary data.</text>
</comment>
<dbReference type="PANTHER" id="PTHR45932:SF17">
    <property type="entry name" value="CELLULAR RETINALDEHYDE-BINDING_TRIPLE FUNCTION DOMAIN-CONTAINING PROTEIN"/>
    <property type="match status" value="1"/>
</dbReference>